<proteinExistence type="inferred from homology"/>
<evidence type="ECO:0000313" key="5">
    <source>
        <dbReference type="EMBL" id="CAH0475119.1"/>
    </source>
</evidence>
<evidence type="ECO:0000256" key="4">
    <source>
        <dbReference type="RuleBase" id="RU367124"/>
    </source>
</evidence>
<sequence length="262" mass="29658">MRFVNFLLHVTVAVFAGCVKVSSSQQAEIISATVNAVNSYEAASPLERDVSRNLRIAGKDDGETDGLAAADEERNTWRTTLDDLFSPLLQHIKALLTRTHEHTYDENFAKVLKKAVNDDEIANAHYEALMKEPWDKNGVWKAIKGDGKGSTTERYEAYSKLIQAQIYDSIERFYGKQQHTVLQELINKMNTSPLVKIYAGMYAKGSPEYRADLKKAILNDNDRFSLNGEEAIELMEKFAGYAFYVRQVQKRAVPKPAENDER</sequence>
<dbReference type="EMBL" id="CAKKTJ010000121">
    <property type="protein sequence ID" value="CAH0475119.1"/>
    <property type="molecule type" value="Genomic_DNA"/>
</dbReference>
<comment type="caution">
    <text evidence="5">The sequence shown here is derived from an EMBL/GenBank/DDBJ whole genome shotgun (WGS) entry which is preliminary data.</text>
</comment>
<dbReference type="Proteomes" id="UP001160483">
    <property type="component" value="Unassembled WGS sequence"/>
</dbReference>
<gene>
    <name evidence="5" type="ORF">PBS003_LOCUS1950</name>
</gene>
<organism evidence="5 6">
    <name type="scientific">Peronospora belbahrii</name>
    <dbReference type="NCBI Taxonomy" id="622444"/>
    <lineage>
        <taxon>Eukaryota</taxon>
        <taxon>Sar</taxon>
        <taxon>Stramenopiles</taxon>
        <taxon>Oomycota</taxon>
        <taxon>Peronosporomycetes</taxon>
        <taxon>Peronosporales</taxon>
        <taxon>Peronosporaceae</taxon>
        <taxon>Peronospora</taxon>
    </lineage>
</organism>
<reference evidence="5" key="1">
    <citation type="submission" date="2021-11" db="EMBL/GenBank/DDBJ databases">
        <authorList>
            <person name="Islam A."/>
            <person name="Islam S."/>
            <person name="Flora M.S."/>
            <person name="Rahman M."/>
            <person name="Ziaur R.M."/>
            <person name="Epstein J.H."/>
            <person name="Hassan M."/>
            <person name="Klassen M."/>
            <person name="Woodard K."/>
            <person name="Webb A."/>
            <person name="Webby R.J."/>
            <person name="El Zowalaty M.E."/>
        </authorList>
    </citation>
    <scope>NUCLEOTIDE SEQUENCE</scope>
    <source>
        <strain evidence="5">Pbs3</strain>
    </source>
</reference>
<evidence type="ECO:0000256" key="1">
    <source>
        <dbReference type="ARBA" id="ARBA00004613"/>
    </source>
</evidence>
<evidence type="ECO:0000313" key="6">
    <source>
        <dbReference type="Proteomes" id="UP001160483"/>
    </source>
</evidence>
<accession>A0AAU9KSE0</accession>
<dbReference type="Pfam" id="PF16810">
    <property type="entry name" value="RXLR"/>
    <property type="match status" value="1"/>
</dbReference>
<name>A0AAU9KSE0_9STRA</name>
<comment type="similarity">
    <text evidence="2 4">Belongs to the RxLR effector family.</text>
</comment>
<keyword evidence="4" id="KW-0732">Signal</keyword>
<evidence type="ECO:0000256" key="3">
    <source>
        <dbReference type="ARBA" id="ARBA00022525"/>
    </source>
</evidence>
<dbReference type="PROSITE" id="PS51257">
    <property type="entry name" value="PROKAR_LIPOPROTEIN"/>
    <property type="match status" value="1"/>
</dbReference>
<feature type="chain" id="PRO_5044976247" description="RxLR effector protein" evidence="4">
    <location>
        <begin position="25"/>
        <end position="262"/>
    </location>
</feature>
<comment type="subcellular location">
    <subcellularLocation>
        <location evidence="1 4">Secreted</location>
    </subcellularLocation>
</comment>
<protein>
    <recommendedName>
        <fullName evidence="4">RxLR effector protein</fullName>
    </recommendedName>
</protein>
<feature type="signal peptide" evidence="4">
    <location>
        <begin position="1"/>
        <end position="24"/>
    </location>
</feature>
<keyword evidence="3 4" id="KW-0964">Secreted</keyword>
<evidence type="ECO:0000256" key="2">
    <source>
        <dbReference type="ARBA" id="ARBA00010400"/>
    </source>
</evidence>
<comment type="domain">
    <text evidence="4">The RxLR-dEER motif acts to carry the protein into the host cell cytoplasm through binding to cell surface phosphatidylinositol-3-phosphate.</text>
</comment>
<comment type="function">
    <text evidence="4">Effector that suppresses plant defense responses during pathogen infection.</text>
</comment>
<dbReference type="InterPro" id="IPR031825">
    <property type="entry name" value="RXLR"/>
</dbReference>
<dbReference type="AlphaFoldDB" id="A0AAU9KSE0"/>